<proteinExistence type="predicted"/>
<dbReference type="EMBL" id="VRSV01000001">
    <property type="protein sequence ID" value="TXK13265.1"/>
    <property type="molecule type" value="Genomic_DNA"/>
</dbReference>
<accession>A0A5C8I5Z6</accession>
<dbReference type="InterPro" id="IPR019933">
    <property type="entry name" value="DivIVA_domain"/>
</dbReference>
<dbReference type="InterPro" id="IPR019932">
    <property type="entry name" value="CHP03543"/>
</dbReference>
<organism evidence="1 2">
    <name type="scientific">Microbacterium hatanonis</name>
    <dbReference type="NCBI Taxonomy" id="404366"/>
    <lineage>
        <taxon>Bacteria</taxon>
        <taxon>Bacillati</taxon>
        <taxon>Actinomycetota</taxon>
        <taxon>Actinomycetes</taxon>
        <taxon>Micrococcales</taxon>
        <taxon>Microbacteriaceae</taxon>
        <taxon>Microbacterium</taxon>
    </lineage>
</organism>
<dbReference type="OrthoDB" id="3480096at2"/>
<keyword evidence="2" id="KW-1185">Reference proteome</keyword>
<sequence length="190" mass="21050">MSSDLDTAAVESPFPETFGRQKGYEKRAVDAFLAQARAAFEADEPGTLRSTVVRETAFPLVKKGYAIAPVDAALGRIEDAFAAREREQAMSRRGARAWVAESRQTAQVVLDRLTRPRRHRFDRVSVLRYGYRVDEVDLVADKIARYIASGDPVTPDQVRAVAFRMQRGGYSETQVDAVLDAVVEVMLAVG</sequence>
<dbReference type="NCBIfam" id="TIGR03544">
    <property type="entry name" value="DivI1A_domain"/>
    <property type="match status" value="1"/>
</dbReference>
<name>A0A5C8I5Z6_9MICO</name>
<dbReference type="Proteomes" id="UP000321034">
    <property type="component" value="Unassembled WGS sequence"/>
</dbReference>
<dbReference type="AlphaFoldDB" id="A0A5C8I5Z6"/>
<dbReference type="NCBIfam" id="TIGR03543">
    <property type="entry name" value="divI1A_rptt_fam"/>
    <property type="match status" value="1"/>
</dbReference>
<evidence type="ECO:0000313" key="1">
    <source>
        <dbReference type="EMBL" id="TXK13265.1"/>
    </source>
</evidence>
<reference evidence="1 2" key="1">
    <citation type="submission" date="2019-08" db="EMBL/GenBank/DDBJ databases">
        <authorList>
            <person name="Dong K."/>
        </authorList>
    </citation>
    <scope>NUCLEOTIDE SEQUENCE [LARGE SCALE GENOMIC DNA]</scope>
    <source>
        <strain evidence="1 2">JCM14558</strain>
    </source>
</reference>
<comment type="caution">
    <text evidence="1">The sequence shown here is derived from an EMBL/GenBank/DDBJ whole genome shotgun (WGS) entry which is preliminary data.</text>
</comment>
<dbReference type="Gene3D" id="6.10.250.660">
    <property type="match status" value="1"/>
</dbReference>
<evidence type="ECO:0000313" key="2">
    <source>
        <dbReference type="Proteomes" id="UP000321034"/>
    </source>
</evidence>
<gene>
    <name evidence="1" type="ORF">FVP77_07595</name>
</gene>
<dbReference type="RefSeq" id="WP_147893931.1">
    <property type="nucleotide sequence ID" value="NZ_BAAANR010000001.1"/>
</dbReference>
<protein>
    <submittedName>
        <fullName evidence="1">DivIVA domain-containing protein</fullName>
    </submittedName>
</protein>